<evidence type="ECO:0000256" key="3">
    <source>
        <dbReference type="ARBA" id="ARBA00022490"/>
    </source>
</evidence>
<dbReference type="InterPro" id="IPR026480">
    <property type="entry name" value="RMT2_dom"/>
</dbReference>
<dbReference type="PROSITE" id="PS51559">
    <property type="entry name" value="SAM_RMT2"/>
    <property type="match status" value="1"/>
</dbReference>
<feature type="domain" description="RMT2" evidence="10">
    <location>
        <begin position="201"/>
        <end position="421"/>
    </location>
</feature>
<keyword evidence="3 8" id="KW-0963">Cytoplasm</keyword>
<dbReference type="EMBL" id="CAJPDQ010000025">
    <property type="protein sequence ID" value="CAF9926245.1"/>
    <property type="molecule type" value="Genomic_DNA"/>
</dbReference>
<evidence type="ECO:0000256" key="5">
    <source>
        <dbReference type="ARBA" id="ARBA00022679"/>
    </source>
</evidence>
<dbReference type="InterPro" id="IPR017408">
    <property type="entry name" value="Arginine_N-MeTrfase_2"/>
</dbReference>
<evidence type="ECO:0000256" key="4">
    <source>
        <dbReference type="ARBA" id="ARBA00022603"/>
    </source>
</evidence>
<comment type="similarity">
    <text evidence="8">Belongs to the class I-like SAM-binding methyltransferase superfamily. RMT2 methyltransferase family.</text>
</comment>
<dbReference type="GO" id="GO:0005737">
    <property type="term" value="C:cytoplasm"/>
    <property type="evidence" value="ECO:0007669"/>
    <property type="project" value="UniProtKB-SubCell"/>
</dbReference>
<dbReference type="Gene3D" id="1.25.40.20">
    <property type="entry name" value="Ankyrin repeat-containing domain"/>
    <property type="match status" value="1"/>
</dbReference>
<evidence type="ECO:0000256" key="1">
    <source>
        <dbReference type="ARBA" id="ARBA00002207"/>
    </source>
</evidence>
<feature type="region of interest" description="Disordered" evidence="9">
    <location>
        <begin position="150"/>
        <end position="172"/>
    </location>
</feature>
<dbReference type="Proteomes" id="UP000664169">
    <property type="component" value="Unassembled WGS sequence"/>
</dbReference>
<dbReference type="InterPro" id="IPR036770">
    <property type="entry name" value="Ankyrin_rpt-contain_sf"/>
</dbReference>
<dbReference type="GO" id="GO:0005634">
    <property type="term" value="C:nucleus"/>
    <property type="evidence" value="ECO:0007669"/>
    <property type="project" value="UniProtKB-SubCell"/>
</dbReference>
<dbReference type="PANTHER" id="PTHR32379">
    <property type="entry name" value="GUANIDINOACETATE N-METHYLTRANSFERASE"/>
    <property type="match status" value="1"/>
</dbReference>
<evidence type="ECO:0000256" key="9">
    <source>
        <dbReference type="SAM" id="MobiDB-lite"/>
    </source>
</evidence>
<evidence type="ECO:0000313" key="11">
    <source>
        <dbReference type="EMBL" id="CAF9926245.1"/>
    </source>
</evidence>
<dbReference type="AlphaFoldDB" id="A0A8H3IMC7"/>
<evidence type="ECO:0000259" key="10">
    <source>
        <dbReference type="PROSITE" id="PS51559"/>
    </source>
</evidence>
<keyword evidence="5 8" id="KW-0808">Transferase</keyword>
<evidence type="ECO:0000256" key="6">
    <source>
        <dbReference type="ARBA" id="ARBA00022691"/>
    </source>
</evidence>
<evidence type="ECO:0000256" key="2">
    <source>
        <dbReference type="ARBA" id="ARBA00011245"/>
    </source>
</evidence>
<keyword evidence="7 8" id="KW-0539">Nucleus</keyword>
<evidence type="ECO:0000256" key="7">
    <source>
        <dbReference type="ARBA" id="ARBA00023242"/>
    </source>
</evidence>
<gene>
    <name evidence="11" type="ORF">GOMPHAMPRED_004084</name>
</gene>
<reference evidence="11" key="1">
    <citation type="submission" date="2021-03" db="EMBL/GenBank/DDBJ databases">
        <authorList>
            <person name="Tagirdzhanova G."/>
        </authorList>
    </citation>
    <scope>NUCLEOTIDE SEQUENCE</scope>
</reference>
<proteinExistence type="inferred from homology"/>
<dbReference type="InterPro" id="IPR051038">
    <property type="entry name" value="RMT2/GAMT_Mtase"/>
</dbReference>
<feature type="compositionally biased region" description="Acidic residues" evidence="9">
    <location>
        <begin position="151"/>
        <end position="169"/>
    </location>
</feature>
<organism evidence="11 12">
    <name type="scientific">Gomphillus americanus</name>
    <dbReference type="NCBI Taxonomy" id="1940652"/>
    <lineage>
        <taxon>Eukaryota</taxon>
        <taxon>Fungi</taxon>
        <taxon>Dikarya</taxon>
        <taxon>Ascomycota</taxon>
        <taxon>Pezizomycotina</taxon>
        <taxon>Lecanoromycetes</taxon>
        <taxon>OSLEUM clade</taxon>
        <taxon>Ostropomycetidae</taxon>
        <taxon>Ostropales</taxon>
        <taxon>Graphidaceae</taxon>
        <taxon>Gomphilloideae</taxon>
        <taxon>Gomphillus</taxon>
    </lineage>
</organism>
<keyword evidence="12" id="KW-1185">Reference proteome</keyword>
<dbReference type="Gene3D" id="3.40.50.150">
    <property type="entry name" value="Vaccinia Virus protein VP39"/>
    <property type="match status" value="1"/>
</dbReference>
<comment type="caution">
    <text evidence="11">The sequence shown here is derived from an EMBL/GenBank/DDBJ whole genome shotgun (WGS) entry which is preliminary data.</text>
</comment>
<comment type="subunit">
    <text evidence="2 8">Monomer.</text>
</comment>
<dbReference type="SUPFAM" id="SSF53335">
    <property type="entry name" value="S-adenosyl-L-methionine-dependent methyltransferases"/>
    <property type="match status" value="1"/>
</dbReference>
<name>A0A8H3IMC7_9LECA</name>
<keyword evidence="6" id="KW-0949">S-adenosyl-L-methionine</keyword>
<dbReference type="GO" id="GO:0019702">
    <property type="term" value="F:protein arginine N5-methyltransferase activity"/>
    <property type="evidence" value="ECO:0007669"/>
    <property type="project" value="TreeGrafter"/>
</dbReference>
<dbReference type="EC" id="2.1.1.-" evidence="8"/>
<comment type="function">
    <text evidence="1 8">S-adenosyl-L-methionine-dependent protein-arginine N-methyltransferase that methylates the delta-nitrogen atom of arginine residues to form N5-methylarginine (type IV) in target proteins. Monomethylates ribosomal protein L12.</text>
</comment>
<keyword evidence="4 8" id="KW-0489">Methyltransferase</keyword>
<dbReference type="SUPFAM" id="SSF48403">
    <property type="entry name" value="Ankyrin repeat"/>
    <property type="match status" value="1"/>
</dbReference>
<accession>A0A8H3IMC7</accession>
<comment type="subcellular location">
    <subcellularLocation>
        <location evidence="8">Cytoplasm</location>
    </subcellularLocation>
    <subcellularLocation>
        <location evidence="8">Nucleus</location>
    </subcellularLocation>
</comment>
<protein>
    <recommendedName>
        <fullName evidence="8">Arginine N-methyltransferase 2</fullName>
        <ecNumber evidence="8">2.1.1.-</ecNumber>
    </recommendedName>
</protein>
<dbReference type="PANTHER" id="PTHR32379:SF1">
    <property type="entry name" value="GUANIDINOACETATE N-METHYLTRANSFERASE"/>
    <property type="match status" value="1"/>
</dbReference>
<dbReference type="FunFam" id="3.40.50.150:FF:000135">
    <property type="entry name" value="Arginine N-methyltransferase 2"/>
    <property type="match status" value="1"/>
</dbReference>
<evidence type="ECO:0000313" key="12">
    <source>
        <dbReference type="Proteomes" id="UP000664169"/>
    </source>
</evidence>
<evidence type="ECO:0000256" key="8">
    <source>
        <dbReference type="PIRNR" id="PIRNR038148"/>
    </source>
</evidence>
<dbReference type="PIRSF" id="PIRSF038148">
    <property type="entry name" value="Arginine_N-mtfrase-2"/>
    <property type="match status" value="1"/>
</dbReference>
<dbReference type="GO" id="GO:0032259">
    <property type="term" value="P:methylation"/>
    <property type="evidence" value="ECO:0007669"/>
    <property type="project" value="UniProtKB-KW"/>
</dbReference>
<dbReference type="OrthoDB" id="19014at2759"/>
<sequence length="421" mass="47278">MDEPTREKLAGRRLLSAAAHHDIPLLKTLLKISSAKIKDDETGYSPLHAAIASWNLSGRRGEWGDELDQKAIGILTSGSGSRVSTTEPSEALVVDVVRLLFENGAIWNELDAHDETPGCIAWRLGLMGAYRVIVEAGVRAELLLTKLGELNGDDEDDEDEVDEGDDVESQEVVTDMPDQAETAGTISTDQKSLEQPPLDYIDHWDSNNAFLRSSLKYTDTTLLDSSSNAVMMDWEKQIMTRHAELLLPKPGLRSMNIGHGMGIVDTAMLALNPSEHHIVEAHPAVIRRLKETGWYDKPNVRIHQGRWQDVLPKLLEEGVQLDAVYYDTFAESYQDLKELFEEYVIGLLDEGGKFGFYHGLGADRRVCYDVYTEVVEIDLKDAGYSSEWEELKVPKIEWSGVRRPYWNVDIYRLPTCKFAGE</sequence>
<dbReference type="InterPro" id="IPR029063">
    <property type="entry name" value="SAM-dependent_MTases_sf"/>
</dbReference>